<evidence type="ECO:0000256" key="6">
    <source>
        <dbReference type="ARBA" id="ARBA00022842"/>
    </source>
</evidence>
<comment type="subcellular location">
    <subcellularLocation>
        <location evidence="1">Cell membrane</location>
        <topology evidence="1">Multi-pass membrane protein</topology>
    </subcellularLocation>
    <subcellularLocation>
        <location evidence="12">Membrane</location>
        <topology evidence="12">Multi-pass membrane protein</topology>
    </subcellularLocation>
</comment>
<dbReference type="GO" id="GO:0015095">
    <property type="term" value="F:magnesium ion transmembrane transporter activity"/>
    <property type="evidence" value="ECO:0007669"/>
    <property type="project" value="UniProtKB-UniRule"/>
</dbReference>
<evidence type="ECO:0000313" key="16">
    <source>
        <dbReference type="Proteomes" id="UP000182998"/>
    </source>
</evidence>
<dbReference type="EMBL" id="LN614830">
    <property type="protein sequence ID" value="CEG59487.1"/>
    <property type="molecule type" value="Genomic_DNA"/>
</dbReference>
<dbReference type="InterPro" id="IPR004488">
    <property type="entry name" value="Mg/Co-transport_prot_CorA"/>
</dbReference>
<evidence type="ECO:0000256" key="4">
    <source>
        <dbReference type="ARBA" id="ARBA00022475"/>
    </source>
</evidence>
<keyword evidence="8 12" id="KW-0406">Ion transport</keyword>
<evidence type="ECO:0000256" key="1">
    <source>
        <dbReference type="ARBA" id="ARBA00004651"/>
    </source>
</evidence>
<keyword evidence="5 12" id="KW-0812">Transmembrane</keyword>
<keyword evidence="7 12" id="KW-1133">Transmembrane helix</keyword>
<dbReference type="Proteomes" id="UP000182998">
    <property type="component" value="Unassembled WGS sequence"/>
</dbReference>
<evidence type="ECO:0000256" key="11">
    <source>
        <dbReference type="ARBA" id="ARBA00045497"/>
    </source>
</evidence>
<reference evidence="13" key="1">
    <citation type="submission" date="2014-09" db="EMBL/GenBank/DDBJ databases">
        <authorList>
            <person name="GOMEZ-VALERO Laura"/>
        </authorList>
    </citation>
    <scope>NUCLEOTIDE SEQUENCE</scope>
    <source>
        <strain evidence="13">ATCC33218</strain>
    </source>
</reference>
<dbReference type="GO" id="GO:0050897">
    <property type="term" value="F:cobalt ion binding"/>
    <property type="evidence" value="ECO:0007669"/>
    <property type="project" value="TreeGrafter"/>
</dbReference>
<keyword evidence="4 12" id="KW-1003">Cell membrane</keyword>
<dbReference type="Proteomes" id="UP000032414">
    <property type="component" value="Chromosome I"/>
</dbReference>
<keyword evidence="9 12" id="KW-0472">Membrane</keyword>
<dbReference type="Gene3D" id="3.30.460.20">
    <property type="entry name" value="CorA soluble domain-like"/>
    <property type="match status" value="1"/>
</dbReference>
<dbReference type="AlphaFoldDB" id="A0A098GBZ5"/>
<feature type="transmembrane region" description="Helical" evidence="12">
    <location>
        <begin position="296"/>
        <end position="316"/>
    </location>
</feature>
<gene>
    <name evidence="12 13" type="primary">corA</name>
    <name evidence="13" type="ORF">LMI_0120</name>
    <name evidence="14" type="ORF">SAMN02982997_00355</name>
</gene>
<dbReference type="InterPro" id="IPR045861">
    <property type="entry name" value="CorA_cytoplasmic_dom"/>
</dbReference>
<dbReference type="EMBL" id="FMVN01000002">
    <property type="protein sequence ID" value="SCX91332.1"/>
    <property type="molecule type" value="Genomic_DNA"/>
</dbReference>
<evidence type="ECO:0000313" key="15">
    <source>
        <dbReference type="Proteomes" id="UP000032414"/>
    </source>
</evidence>
<keyword evidence="3 12" id="KW-0813">Transport</keyword>
<evidence type="ECO:0000256" key="2">
    <source>
        <dbReference type="ARBA" id="ARBA00009765"/>
    </source>
</evidence>
<dbReference type="KEGG" id="tmc:LMI_0120"/>
<name>A0A098GBZ5_LEGMI</name>
<dbReference type="RefSeq" id="WP_045098064.1">
    <property type="nucleotide sequence ID" value="NZ_CP020614.1"/>
</dbReference>
<dbReference type="Pfam" id="PF01544">
    <property type="entry name" value="CorA"/>
    <property type="match status" value="1"/>
</dbReference>
<sequence>MAHYKRKSSAKAGMLPGTAVYVGKNPPATTHVSVHIYDVKSYKKLKTFQPELIRQALAKKQHVWVDVCGLADAQQITRICAEFSVHPLIIEDILNTDQRSKLDDLEDCLFIIFKLLDTPTHNLVYNVEQLSMVLKETLLLSFRETDRYDFAPIDRRLKAKEPIIREQDSEYLCYMIMDCIIDDYFNFVEECEQILEKMENLLIKNPSAINLSELYAIKRRTMTLRKIIAPLHDIIHILVIDQKHLLNGKYLLYYRDLFDHTARLLESIDLQRETINGILEMYLSTLNTRMNETMKILTVFASLFIPLTFIAGIYGMNFVYMPELKWHYAYPAVLLIMLILAILMFCYFKRKRLL</sequence>
<dbReference type="PANTHER" id="PTHR46494">
    <property type="entry name" value="CORA FAMILY METAL ION TRANSPORTER (EUROFUNG)"/>
    <property type="match status" value="1"/>
</dbReference>
<keyword evidence="6 12" id="KW-0460">Magnesium</keyword>
<dbReference type="FunFam" id="1.20.58.340:FF:000004">
    <property type="entry name" value="Magnesium transport protein CorA"/>
    <property type="match status" value="1"/>
</dbReference>
<evidence type="ECO:0000256" key="12">
    <source>
        <dbReference type="RuleBase" id="RU362010"/>
    </source>
</evidence>
<reference evidence="15" key="2">
    <citation type="submission" date="2014-09" db="EMBL/GenBank/DDBJ databases">
        <authorList>
            <person name="Gomez-Valero L."/>
        </authorList>
    </citation>
    <scope>NUCLEOTIDE SEQUENCE [LARGE SCALE GENOMIC DNA]</scope>
    <source>
        <strain evidence="15">ATCC33218</strain>
    </source>
</reference>
<evidence type="ECO:0000256" key="5">
    <source>
        <dbReference type="ARBA" id="ARBA00022692"/>
    </source>
</evidence>
<dbReference type="HOGENOM" id="CLU_007127_0_0_6"/>
<comment type="catalytic activity">
    <reaction evidence="10">
        <text>Mg(2+)(in) = Mg(2+)(out)</text>
        <dbReference type="Rhea" id="RHEA:29827"/>
        <dbReference type="ChEBI" id="CHEBI:18420"/>
    </reaction>
</comment>
<dbReference type="GO" id="GO:0000287">
    <property type="term" value="F:magnesium ion binding"/>
    <property type="evidence" value="ECO:0007669"/>
    <property type="project" value="TreeGrafter"/>
</dbReference>
<dbReference type="OrthoDB" id="9803416at2"/>
<dbReference type="STRING" id="451.B6N58_00555"/>
<comment type="similarity">
    <text evidence="2 12">Belongs to the CorA metal ion transporter (MIT) (TC 1.A.35) family.</text>
</comment>
<protein>
    <recommendedName>
        <fullName evidence="12">Magnesium transport protein CorA</fullName>
    </recommendedName>
</protein>
<evidence type="ECO:0000313" key="13">
    <source>
        <dbReference type="EMBL" id="CEG59487.1"/>
    </source>
</evidence>
<dbReference type="GO" id="GO:0005886">
    <property type="term" value="C:plasma membrane"/>
    <property type="evidence" value="ECO:0007669"/>
    <property type="project" value="UniProtKB-SubCell"/>
</dbReference>
<evidence type="ECO:0000256" key="7">
    <source>
        <dbReference type="ARBA" id="ARBA00022989"/>
    </source>
</evidence>
<evidence type="ECO:0000256" key="8">
    <source>
        <dbReference type="ARBA" id="ARBA00023065"/>
    </source>
</evidence>
<proteinExistence type="inferred from homology"/>
<dbReference type="PATRIC" id="fig|451.8.peg.1090"/>
<dbReference type="InterPro" id="IPR002523">
    <property type="entry name" value="MgTranspt_CorA/ZnTranspt_ZntB"/>
</dbReference>
<dbReference type="NCBIfam" id="TIGR00383">
    <property type="entry name" value="corA"/>
    <property type="match status" value="1"/>
</dbReference>
<keyword evidence="16" id="KW-1185">Reference proteome</keyword>
<dbReference type="InterPro" id="IPR045863">
    <property type="entry name" value="CorA_TM1_TM2"/>
</dbReference>
<feature type="transmembrane region" description="Helical" evidence="12">
    <location>
        <begin position="328"/>
        <end position="348"/>
    </location>
</feature>
<organism evidence="13 15">
    <name type="scientific">Legionella micdadei</name>
    <name type="common">Tatlockia micdadei</name>
    <dbReference type="NCBI Taxonomy" id="451"/>
    <lineage>
        <taxon>Bacteria</taxon>
        <taxon>Pseudomonadati</taxon>
        <taxon>Pseudomonadota</taxon>
        <taxon>Gammaproteobacteria</taxon>
        <taxon>Legionellales</taxon>
        <taxon>Legionellaceae</taxon>
        <taxon>Legionella</taxon>
    </lineage>
</organism>
<dbReference type="GO" id="GO:0015087">
    <property type="term" value="F:cobalt ion transmembrane transporter activity"/>
    <property type="evidence" value="ECO:0007669"/>
    <property type="project" value="UniProtKB-UniRule"/>
</dbReference>
<comment type="function">
    <text evidence="11">Mediates influx of magnesium ions. Alternates between open and closed states. Activated by low cytoplasmic Mg(2+) levels. Inactive when cytoplasmic Mg(2+) levels are high.</text>
</comment>
<dbReference type="SUPFAM" id="SSF143865">
    <property type="entry name" value="CorA soluble domain-like"/>
    <property type="match status" value="1"/>
</dbReference>
<dbReference type="Gene3D" id="1.20.58.340">
    <property type="entry name" value="Magnesium transport protein CorA, transmembrane region"/>
    <property type="match status" value="2"/>
</dbReference>
<dbReference type="PANTHER" id="PTHR46494:SF1">
    <property type="entry name" value="CORA FAMILY METAL ION TRANSPORTER (EUROFUNG)"/>
    <property type="match status" value="1"/>
</dbReference>
<evidence type="ECO:0000256" key="3">
    <source>
        <dbReference type="ARBA" id="ARBA00022448"/>
    </source>
</evidence>
<dbReference type="SUPFAM" id="SSF144083">
    <property type="entry name" value="Magnesium transport protein CorA, transmembrane region"/>
    <property type="match status" value="1"/>
</dbReference>
<evidence type="ECO:0000256" key="10">
    <source>
        <dbReference type="ARBA" id="ARBA00034269"/>
    </source>
</evidence>
<dbReference type="CDD" id="cd12828">
    <property type="entry name" value="TmCorA-like_1"/>
    <property type="match status" value="1"/>
</dbReference>
<reference evidence="14 16" key="3">
    <citation type="submission" date="2016-10" db="EMBL/GenBank/DDBJ databases">
        <authorList>
            <person name="Varghese N."/>
            <person name="Submissions S."/>
        </authorList>
    </citation>
    <scope>NUCLEOTIDE SEQUENCE [LARGE SCALE GENOMIC DNA]</scope>
    <source>
        <strain evidence="14 16">ATCC 33218</strain>
    </source>
</reference>
<accession>A0A098GBZ5</accession>
<evidence type="ECO:0000313" key="14">
    <source>
        <dbReference type="EMBL" id="SCX91332.1"/>
    </source>
</evidence>
<evidence type="ECO:0000256" key="9">
    <source>
        <dbReference type="ARBA" id="ARBA00023136"/>
    </source>
</evidence>